<protein>
    <submittedName>
        <fullName evidence="1">Uncharacterized protein</fullName>
    </submittedName>
</protein>
<dbReference type="RefSeq" id="WP_187818145.1">
    <property type="nucleotide sequence ID" value="NZ_JACTVJ010000020.1"/>
</dbReference>
<evidence type="ECO:0000313" key="2">
    <source>
        <dbReference type="Proteomes" id="UP000642284"/>
    </source>
</evidence>
<name>A0ABR7SSR2_9ACTN</name>
<keyword evidence="2" id="KW-1185">Reference proteome</keyword>
<accession>A0ABR7SSR2</accession>
<evidence type="ECO:0000313" key="1">
    <source>
        <dbReference type="EMBL" id="MBC9717715.1"/>
    </source>
</evidence>
<organism evidence="1 2">
    <name type="scientific">Streptomyces polyasparticus</name>
    <dbReference type="NCBI Taxonomy" id="2767826"/>
    <lineage>
        <taxon>Bacteria</taxon>
        <taxon>Bacillati</taxon>
        <taxon>Actinomycetota</taxon>
        <taxon>Actinomycetes</taxon>
        <taxon>Kitasatosporales</taxon>
        <taxon>Streptomycetaceae</taxon>
        <taxon>Streptomyces</taxon>
    </lineage>
</organism>
<dbReference type="EMBL" id="JACTVJ010000020">
    <property type="protein sequence ID" value="MBC9717715.1"/>
    <property type="molecule type" value="Genomic_DNA"/>
</dbReference>
<proteinExistence type="predicted"/>
<sequence>MDRPRFPDDLLAAQTAWYATYERLVTVQDTGAAAHRRHLLVLSRRIAAHPFWQTPAGTPAARVELKELGRRRAAGEGARVG</sequence>
<dbReference type="Proteomes" id="UP000642284">
    <property type="component" value="Unassembled WGS sequence"/>
</dbReference>
<comment type="caution">
    <text evidence="1">The sequence shown here is derived from an EMBL/GenBank/DDBJ whole genome shotgun (WGS) entry which is preliminary data.</text>
</comment>
<reference evidence="1 2" key="1">
    <citation type="submission" date="2020-08" db="EMBL/GenBank/DDBJ databases">
        <title>Genemic of Streptomyces polyaspartic.</title>
        <authorList>
            <person name="Liu W."/>
        </authorList>
    </citation>
    <scope>NUCLEOTIDE SEQUENCE [LARGE SCALE GENOMIC DNA]</scope>
    <source>
        <strain evidence="1 2">TRM66268-LWL</strain>
    </source>
</reference>
<gene>
    <name evidence="1" type="ORF">H9Y04_34805</name>
</gene>